<dbReference type="AlphaFoldDB" id="A0A1J5TJS8"/>
<evidence type="ECO:0000313" key="2">
    <source>
        <dbReference type="Proteomes" id="UP000183815"/>
    </source>
</evidence>
<evidence type="ECO:0008006" key="3">
    <source>
        <dbReference type="Google" id="ProtNLM"/>
    </source>
</evidence>
<comment type="caution">
    <text evidence="1">The sequence shown here is derived from an EMBL/GenBank/DDBJ whole genome shotgun (WGS) entry which is preliminary data.</text>
</comment>
<name>A0A1J5TJS8_9ARCH</name>
<dbReference type="EMBL" id="MIYU01000001">
    <property type="protein sequence ID" value="OIR20395.1"/>
    <property type="molecule type" value="Genomic_DNA"/>
</dbReference>
<gene>
    <name evidence="1" type="ORF">BEU04_00925</name>
</gene>
<proteinExistence type="predicted"/>
<dbReference type="Pfam" id="PF09824">
    <property type="entry name" value="ArsR"/>
    <property type="match status" value="1"/>
</dbReference>
<reference evidence="1 2" key="1">
    <citation type="submission" date="2016-08" db="EMBL/GenBank/DDBJ databases">
        <title>New Insights into Marine Group III Euryarchaeota, from dark to light.</title>
        <authorList>
            <person name="Haro-Moreno J.M."/>
            <person name="Rodriguez-Valera F."/>
            <person name="Lopez-Garcia P."/>
            <person name="Moreira D."/>
            <person name="Martin-Cuadrado A.B."/>
        </authorList>
    </citation>
    <scope>NUCLEOTIDE SEQUENCE [LARGE SCALE GENOMIC DNA]</scope>
    <source>
        <strain evidence="1">CG-Bathy1</strain>
    </source>
</reference>
<evidence type="ECO:0000313" key="1">
    <source>
        <dbReference type="EMBL" id="OIR20395.1"/>
    </source>
</evidence>
<dbReference type="Proteomes" id="UP000183815">
    <property type="component" value="Unassembled WGS sequence"/>
</dbReference>
<dbReference type="InterPro" id="IPR014517">
    <property type="entry name" value="ArsR_tscrpt_regulator"/>
</dbReference>
<protein>
    <recommendedName>
        <fullName evidence="3">ArsR family transcriptional regulator</fullName>
    </recommendedName>
</protein>
<sequence length="166" mass="18985">MKRVKLINDPADLVSLFHSVDSDARREILSLLSQGWTPISDLTDKFGDEANAAISFFEKFKLVESRWEVKDSKPQKAYRTFYNAFQISSSLSFDEAQELLTIVLMTNRKFASIEKKMDNLVADEGTFANDISRKLNLTNLQLKGILKRSSRFDFKGHNIVRVGDED</sequence>
<accession>A0A1J5TJS8</accession>
<organism evidence="1 2">
    <name type="scientific">Marine Group III euryarchaeote CG-Bathy1</name>
    <dbReference type="NCBI Taxonomy" id="1889001"/>
    <lineage>
        <taxon>Archaea</taxon>
        <taxon>Methanobacteriati</taxon>
        <taxon>Thermoplasmatota</taxon>
        <taxon>Thermoplasmata</taxon>
        <taxon>Candidatus Thermoprofundales</taxon>
    </lineage>
</organism>